<organism evidence="1">
    <name type="scientific">Anguilla anguilla</name>
    <name type="common">European freshwater eel</name>
    <name type="synonym">Muraena anguilla</name>
    <dbReference type="NCBI Taxonomy" id="7936"/>
    <lineage>
        <taxon>Eukaryota</taxon>
        <taxon>Metazoa</taxon>
        <taxon>Chordata</taxon>
        <taxon>Craniata</taxon>
        <taxon>Vertebrata</taxon>
        <taxon>Euteleostomi</taxon>
        <taxon>Actinopterygii</taxon>
        <taxon>Neopterygii</taxon>
        <taxon>Teleostei</taxon>
        <taxon>Anguilliformes</taxon>
        <taxon>Anguillidae</taxon>
        <taxon>Anguilla</taxon>
    </lineage>
</organism>
<protein>
    <submittedName>
        <fullName evidence="1">Uncharacterized protein</fullName>
    </submittedName>
</protein>
<name>A0A0E9PT30_ANGAN</name>
<proteinExistence type="predicted"/>
<accession>A0A0E9PT30</accession>
<evidence type="ECO:0000313" key="1">
    <source>
        <dbReference type="EMBL" id="JAH07669.1"/>
    </source>
</evidence>
<dbReference type="EMBL" id="GBXM01100908">
    <property type="protein sequence ID" value="JAH07669.1"/>
    <property type="molecule type" value="Transcribed_RNA"/>
</dbReference>
<sequence length="22" mass="2705">MREIMKERAKPEMEVKSWVKAK</sequence>
<reference evidence="1" key="2">
    <citation type="journal article" date="2015" name="Fish Shellfish Immunol.">
        <title>Early steps in the European eel (Anguilla anguilla)-Vibrio vulnificus interaction in the gills: Role of the RtxA13 toxin.</title>
        <authorList>
            <person name="Callol A."/>
            <person name="Pajuelo D."/>
            <person name="Ebbesson L."/>
            <person name="Teles M."/>
            <person name="MacKenzie S."/>
            <person name="Amaro C."/>
        </authorList>
    </citation>
    <scope>NUCLEOTIDE SEQUENCE</scope>
</reference>
<reference evidence="1" key="1">
    <citation type="submission" date="2014-11" db="EMBL/GenBank/DDBJ databases">
        <authorList>
            <person name="Amaro Gonzalez C."/>
        </authorList>
    </citation>
    <scope>NUCLEOTIDE SEQUENCE</scope>
</reference>
<dbReference type="AlphaFoldDB" id="A0A0E9PT30"/>